<dbReference type="STRING" id="563176.SAMN04488090_0218"/>
<dbReference type="GO" id="GO:0003700">
    <property type="term" value="F:DNA-binding transcription factor activity"/>
    <property type="evidence" value="ECO:0007669"/>
    <property type="project" value="TreeGrafter"/>
</dbReference>
<dbReference type="Proteomes" id="UP000198901">
    <property type="component" value="Unassembled WGS sequence"/>
</dbReference>
<dbReference type="InterPro" id="IPR050109">
    <property type="entry name" value="HTH-type_TetR-like_transc_reg"/>
</dbReference>
<dbReference type="RefSeq" id="WP_093196641.1">
    <property type="nucleotide sequence ID" value="NZ_FNGS01000001.1"/>
</dbReference>
<dbReference type="Pfam" id="PF00440">
    <property type="entry name" value="TetR_N"/>
    <property type="match status" value="1"/>
</dbReference>
<proteinExistence type="predicted"/>
<evidence type="ECO:0000313" key="6">
    <source>
        <dbReference type="EMBL" id="SDL16787.1"/>
    </source>
</evidence>
<organism evidence="6 7">
    <name type="scientific">Siphonobacter aquaeclarae</name>
    <dbReference type="NCBI Taxonomy" id="563176"/>
    <lineage>
        <taxon>Bacteria</taxon>
        <taxon>Pseudomonadati</taxon>
        <taxon>Bacteroidota</taxon>
        <taxon>Cytophagia</taxon>
        <taxon>Cytophagales</taxon>
        <taxon>Cytophagaceae</taxon>
        <taxon>Siphonobacter</taxon>
    </lineage>
</organism>
<dbReference type="EMBL" id="FNGS01000001">
    <property type="protein sequence ID" value="SDL16787.1"/>
    <property type="molecule type" value="Genomic_DNA"/>
</dbReference>
<feature type="DNA-binding region" description="H-T-H motif" evidence="4">
    <location>
        <begin position="22"/>
        <end position="41"/>
    </location>
</feature>
<sequence length="202" mass="23176">MKDRIIETSLQQFLEHGIRKMTIQQLIAPLGLSTKTVYKYFPGKEELLEACLAVHYDTLYRQLEQADLSDPVLAMFRLLISGIELDFRINPVFYHDLNHYYPDLQDKAQREQAHRTQPVFRKLLDDGIAQGLFHSDLDPVVVLQTIGVLYRSLTRSDAFAKSERTPLELADLTLGIYLRGLCTPKGLDALLSHQNLTRFSKT</sequence>
<dbReference type="PANTHER" id="PTHR30055:SF234">
    <property type="entry name" value="HTH-TYPE TRANSCRIPTIONAL REGULATOR BETI"/>
    <property type="match status" value="1"/>
</dbReference>
<gene>
    <name evidence="6" type="ORF">SAMN04488090_0218</name>
</gene>
<dbReference type="AlphaFoldDB" id="A0A1G9HUY6"/>
<evidence type="ECO:0000256" key="1">
    <source>
        <dbReference type="ARBA" id="ARBA00023015"/>
    </source>
</evidence>
<name>A0A1G9HUY6_9BACT</name>
<dbReference type="SUPFAM" id="SSF46689">
    <property type="entry name" value="Homeodomain-like"/>
    <property type="match status" value="1"/>
</dbReference>
<evidence type="ECO:0000259" key="5">
    <source>
        <dbReference type="PROSITE" id="PS50977"/>
    </source>
</evidence>
<keyword evidence="3" id="KW-0804">Transcription</keyword>
<dbReference type="InterPro" id="IPR009057">
    <property type="entry name" value="Homeodomain-like_sf"/>
</dbReference>
<evidence type="ECO:0000256" key="2">
    <source>
        <dbReference type="ARBA" id="ARBA00023125"/>
    </source>
</evidence>
<reference evidence="6 7" key="1">
    <citation type="submission" date="2016-10" db="EMBL/GenBank/DDBJ databases">
        <authorList>
            <person name="de Groot N.N."/>
        </authorList>
    </citation>
    <scope>NUCLEOTIDE SEQUENCE [LARGE SCALE GENOMIC DNA]</scope>
    <source>
        <strain evidence="6 7">DSM 21668</strain>
    </source>
</reference>
<evidence type="ECO:0000256" key="4">
    <source>
        <dbReference type="PROSITE-ProRule" id="PRU00335"/>
    </source>
</evidence>
<evidence type="ECO:0000256" key="3">
    <source>
        <dbReference type="ARBA" id="ARBA00023163"/>
    </source>
</evidence>
<dbReference type="PROSITE" id="PS50977">
    <property type="entry name" value="HTH_TETR_2"/>
    <property type="match status" value="1"/>
</dbReference>
<feature type="domain" description="HTH tetR-type" evidence="5">
    <location>
        <begin position="1"/>
        <end position="59"/>
    </location>
</feature>
<dbReference type="SUPFAM" id="SSF48498">
    <property type="entry name" value="Tetracyclin repressor-like, C-terminal domain"/>
    <property type="match status" value="1"/>
</dbReference>
<dbReference type="Gene3D" id="1.10.357.10">
    <property type="entry name" value="Tetracycline Repressor, domain 2"/>
    <property type="match status" value="1"/>
</dbReference>
<dbReference type="Gene3D" id="1.10.10.60">
    <property type="entry name" value="Homeodomain-like"/>
    <property type="match status" value="1"/>
</dbReference>
<dbReference type="InterPro" id="IPR036271">
    <property type="entry name" value="Tet_transcr_reg_TetR-rel_C_sf"/>
</dbReference>
<keyword evidence="7" id="KW-1185">Reference proteome</keyword>
<keyword evidence="2 4" id="KW-0238">DNA-binding</keyword>
<dbReference type="PRINTS" id="PR00455">
    <property type="entry name" value="HTHTETR"/>
</dbReference>
<dbReference type="InterPro" id="IPR001647">
    <property type="entry name" value="HTH_TetR"/>
</dbReference>
<keyword evidence="1" id="KW-0805">Transcription regulation</keyword>
<dbReference type="OrthoDB" id="881297at2"/>
<dbReference type="GO" id="GO:0000976">
    <property type="term" value="F:transcription cis-regulatory region binding"/>
    <property type="evidence" value="ECO:0007669"/>
    <property type="project" value="TreeGrafter"/>
</dbReference>
<protein>
    <submittedName>
        <fullName evidence="6">Transcriptional regulator, TetR family</fullName>
    </submittedName>
</protein>
<accession>A0A1G9HUY6</accession>
<evidence type="ECO:0000313" key="7">
    <source>
        <dbReference type="Proteomes" id="UP000198901"/>
    </source>
</evidence>
<dbReference type="PANTHER" id="PTHR30055">
    <property type="entry name" value="HTH-TYPE TRANSCRIPTIONAL REGULATOR RUTR"/>
    <property type="match status" value="1"/>
</dbReference>